<dbReference type="EMBL" id="BGPR01139453">
    <property type="protein sequence ID" value="GBN64462.1"/>
    <property type="molecule type" value="Genomic_DNA"/>
</dbReference>
<protein>
    <submittedName>
        <fullName evidence="1">Uncharacterized protein</fullName>
    </submittedName>
</protein>
<accession>A0A4Y2QMB2</accession>
<evidence type="ECO:0000313" key="2">
    <source>
        <dbReference type="Proteomes" id="UP000499080"/>
    </source>
</evidence>
<reference evidence="1 2" key="1">
    <citation type="journal article" date="2019" name="Sci. Rep.">
        <title>Orb-weaving spider Araneus ventricosus genome elucidates the spidroin gene catalogue.</title>
        <authorList>
            <person name="Kono N."/>
            <person name="Nakamura H."/>
            <person name="Ohtoshi R."/>
            <person name="Moran D.A.P."/>
            <person name="Shinohara A."/>
            <person name="Yoshida Y."/>
            <person name="Fujiwara M."/>
            <person name="Mori M."/>
            <person name="Tomita M."/>
            <person name="Arakawa K."/>
        </authorList>
    </citation>
    <scope>NUCLEOTIDE SEQUENCE [LARGE SCALE GENOMIC DNA]</scope>
</reference>
<organism evidence="1 2">
    <name type="scientific">Araneus ventricosus</name>
    <name type="common">Orbweaver spider</name>
    <name type="synonym">Epeira ventricosa</name>
    <dbReference type="NCBI Taxonomy" id="182803"/>
    <lineage>
        <taxon>Eukaryota</taxon>
        <taxon>Metazoa</taxon>
        <taxon>Ecdysozoa</taxon>
        <taxon>Arthropoda</taxon>
        <taxon>Chelicerata</taxon>
        <taxon>Arachnida</taxon>
        <taxon>Araneae</taxon>
        <taxon>Araneomorphae</taxon>
        <taxon>Entelegynae</taxon>
        <taxon>Araneoidea</taxon>
        <taxon>Araneidae</taxon>
        <taxon>Araneus</taxon>
    </lineage>
</organism>
<name>A0A4Y2QMB2_ARAVE</name>
<evidence type="ECO:0000313" key="1">
    <source>
        <dbReference type="EMBL" id="GBN64462.1"/>
    </source>
</evidence>
<comment type="caution">
    <text evidence="1">The sequence shown here is derived from an EMBL/GenBank/DDBJ whole genome shotgun (WGS) entry which is preliminary data.</text>
</comment>
<proteinExistence type="predicted"/>
<keyword evidence="2" id="KW-1185">Reference proteome</keyword>
<dbReference type="AlphaFoldDB" id="A0A4Y2QMB2"/>
<dbReference type="Proteomes" id="UP000499080">
    <property type="component" value="Unassembled WGS sequence"/>
</dbReference>
<gene>
    <name evidence="1" type="ORF">AVEN_107696_1</name>
</gene>
<sequence>MNNVYGKLSLKYPELTKLPDPSQPFNTVHYINTKGPPVAAKPRRLAPDRLNIAKAEFQCMIQLKRMRPSKSSYLRNGTWCQKKFLSSGDQLVIIVHLMNRQLKKIILYPASPISGRNYMVNKCLVTSISPKCTIKSISRIPIRGVPVEISFVFLNIKN</sequence>